<evidence type="ECO:0000256" key="1">
    <source>
        <dbReference type="SAM" id="MobiDB-lite"/>
    </source>
</evidence>
<reference evidence="2" key="1">
    <citation type="journal article" date="2015" name="MBio">
        <title>Eco-Evolutionary Dynamics of Episomes among Ecologically Cohesive Bacterial Populations.</title>
        <authorList>
            <person name="Xue H."/>
            <person name="Cordero O.X."/>
            <person name="Camas F.M."/>
            <person name="Trimble W."/>
            <person name="Meyer F."/>
            <person name="Guglielmini J."/>
            <person name="Rocha E.P."/>
            <person name="Polz M.F."/>
        </authorList>
    </citation>
    <scope>NUCLEOTIDE SEQUENCE</scope>
    <source>
        <strain evidence="2">FF_472</strain>
    </source>
</reference>
<protein>
    <submittedName>
        <fullName evidence="2">Uncharacterized protein</fullName>
    </submittedName>
</protein>
<name>A0A0H3ZNZ7_9GAMM</name>
<sequence>MVTNIVKSDHSVQAPAPTVGRPSIPAPIQMLAMMHTPPIKDGCFD</sequence>
<proteinExistence type="predicted"/>
<dbReference type="AlphaFoldDB" id="A0A0H3ZNZ7"/>
<dbReference type="EMBL" id="KP795557">
    <property type="protein sequence ID" value="AKN37930.1"/>
    <property type="molecule type" value="Genomic_DNA"/>
</dbReference>
<accession>A0A0H3ZNZ7</accession>
<organism evidence="2">
    <name type="scientific">Enterovibrio norvegicus</name>
    <dbReference type="NCBI Taxonomy" id="188144"/>
    <lineage>
        <taxon>Bacteria</taxon>
        <taxon>Pseudomonadati</taxon>
        <taxon>Pseudomonadota</taxon>
        <taxon>Gammaproteobacteria</taxon>
        <taxon>Vibrionales</taxon>
        <taxon>Vibrionaceae</taxon>
        <taxon>Enterovibrio</taxon>
    </lineage>
</organism>
<feature type="region of interest" description="Disordered" evidence="1">
    <location>
        <begin position="1"/>
        <end position="21"/>
    </location>
</feature>
<evidence type="ECO:0000313" key="2">
    <source>
        <dbReference type="EMBL" id="AKN37930.1"/>
    </source>
</evidence>